<organism evidence="1 2">
    <name type="scientific">Eumeta variegata</name>
    <name type="common">Bagworm moth</name>
    <name type="synonym">Eumeta japonica</name>
    <dbReference type="NCBI Taxonomy" id="151549"/>
    <lineage>
        <taxon>Eukaryota</taxon>
        <taxon>Metazoa</taxon>
        <taxon>Ecdysozoa</taxon>
        <taxon>Arthropoda</taxon>
        <taxon>Hexapoda</taxon>
        <taxon>Insecta</taxon>
        <taxon>Pterygota</taxon>
        <taxon>Neoptera</taxon>
        <taxon>Endopterygota</taxon>
        <taxon>Lepidoptera</taxon>
        <taxon>Glossata</taxon>
        <taxon>Ditrysia</taxon>
        <taxon>Tineoidea</taxon>
        <taxon>Psychidae</taxon>
        <taxon>Oiketicinae</taxon>
        <taxon>Eumeta</taxon>
    </lineage>
</organism>
<gene>
    <name evidence="1" type="ORF">EVAR_14723_1</name>
</gene>
<evidence type="ECO:0000313" key="2">
    <source>
        <dbReference type="Proteomes" id="UP000299102"/>
    </source>
</evidence>
<keyword evidence="1" id="KW-0548">Nucleotidyltransferase</keyword>
<keyword evidence="1" id="KW-0695">RNA-directed DNA polymerase</keyword>
<dbReference type="OrthoDB" id="10050074at2759"/>
<name>A0A4C1TWA0_EUMVA</name>
<dbReference type="AlphaFoldDB" id="A0A4C1TWA0"/>
<accession>A0A4C1TWA0</accession>
<proteinExistence type="predicted"/>
<dbReference type="EMBL" id="BGZK01000096">
    <property type="protein sequence ID" value="GBP18331.1"/>
    <property type="molecule type" value="Genomic_DNA"/>
</dbReference>
<keyword evidence="2" id="KW-1185">Reference proteome</keyword>
<keyword evidence="1" id="KW-0808">Transferase</keyword>
<evidence type="ECO:0000313" key="1">
    <source>
        <dbReference type="EMBL" id="GBP18331.1"/>
    </source>
</evidence>
<protein>
    <submittedName>
        <fullName evidence="1">Probable RNA-directed DNA polymerase from transposon X-element</fullName>
    </submittedName>
</protein>
<dbReference type="GO" id="GO:0003964">
    <property type="term" value="F:RNA-directed DNA polymerase activity"/>
    <property type="evidence" value="ECO:0007669"/>
    <property type="project" value="UniProtKB-KW"/>
</dbReference>
<sequence>MCIRTVMIYASPVFAHAASKALHSLQVIQNKFCRITADTHWWVRNSVLHRDLELPIIAKYMKDVSKGFLDIAESHSNALVRSAASKRPSPTVLSVGHGMYLSIHPTLLQRKLKVS</sequence>
<reference evidence="1 2" key="1">
    <citation type="journal article" date="2019" name="Commun. Biol.">
        <title>The bagworm genome reveals a unique fibroin gene that provides high tensile strength.</title>
        <authorList>
            <person name="Kono N."/>
            <person name="Nakamura H."/>
            <person name="Ohtoshi R."/>
            <person name="Tomita M."/>
            <person name="Numata K."/>
            <person name="Arakawa K."/>
        </authorList>
    </citation>
    <scope>NUCLEOTIDE SEQUENCE [LARGE SCALE GENOMIC DNA]</scope>
</reference>
<dbReference type="Proteomes" id="UP000299102">
    <property type="component" value="Unassembled WGS sequence"/>
</dbReference>
<comment type="caution">
    <text evidence="1">The sequence shown here is derived from an EMBL/GenBank/DDBJ whole genome shotgun (WGS) entry which is preliminary data.</text>
</comment>